<feature type="compositionally biased region" description="Low complexity" evidence="1">
    <location>
        <begin position="18"/>
        <end position="46"/>
    </location>
</feature>
<comment type="caution">
    <text evidence="2">The sequence shown here is derived from an EMBL/GenBank/DDBJ whole genome shotgun (WGS) entry which is preliminary data.</text>
</comment>
<feature type="compositionally biased region" description="Polar residues" evidence="1">
    <location>
        <begin position="118"/>
        <end position="130"/>
    </location>
</feature>
<feature type="compositionally biased region" description="Polar residues" evidence="1">
    <location>
        <begin position="138"/>
        <end position="147"/>
    </location>
</feature>
<evidence type="ECO:0000313" key="3">
    <source>
        <dbReference type="Proteomes" id="UP001590950"/>
    </source>
</evidence>
<dbReference type="Proteomes" id="UP001590950">
    <property type="component" value="Unassembled WGS sequence"/>
</dbReference>
<feature type="region of interest" description="Disordered" evidence="1">
    <location>
        <begin position="118"/>
        <end position="147"/>
    </location>
</feature>
<evidence type="ECO:0000313" key="2">
    <source>
        <dbReference type="EMBL" id="KAL2037187.1"/>
    </source>
</evidence>
<evidence type="ECO:0000256" key="1">
    <source>
        <dbReference type="SAM" id="MobiDB-lite"/>
    </source>
</evidence>
<feature type="compositionally biased region" description="Polar residues" evidence="1">
    <location>
        <begin position="1"/>
        <end position="17"/>
    </location>
</feature>
<sequence length="421" mass="47475">MTLSDSSHTSQSELLTQSYESSAPSESSVASKTSTYTNYGSSTSATPRKRSFDTAFPELEPAHIWASEWPASDFILPSMEPDVWAKDLCKNLDAIDLGKSFTGASIRGGPSVVQADQLSTTDAPQNSSDQPDAPEGLQTKTPTANMSQKATNLVHPIVSQAIAWGTKRTSQWDILELSEHLDSCSCWRGLECHFTREQRYFPQWNEDEGDKKLMIMEDGRPCITVATVWMPTHLLSPTKRNIEYEKSFRKAPRSTVLAIYDMLLDRLEFYHSQVETGKESFREMSLAESRAVEFPRGYHFHLAWQRHVRAQIERMNIFECGCSKASVSATSILEPRTPKRSMKVLVTLVQAVMLKQQAMRYILGVKANQRSIERLAIMCEELLSNTCWQAPAALPTIPAQKLRWSKEERGWTGLKPEDIDL</sequence>
<accession>A0ABR3ZYN6</accession>
<reference evidence="2 3" key="1">
    <citation type="submission" date="2024-09" db="EMBL/GenBank/DDBJ databases">
        <title>Rethinking Asexuality: The Enigmatic Case of Functional Sexual Genes in Lepraria (Stereocaulaceae).</title>
        <authorList>
            <person name="Doellman M."/>
            <person name="Sun Y."/>
            <person name="Barcenas-Pena A."/>
            <person name="Lumbsch H.T."/>
            <person name="Grewe F."/>
        </authorList>
    </citation>
    <scope>NUCLEOTIDE SEQUENCE [LARGE SCALE GENOMIC DNA]</scope>
    <source>
        <strain evidence="2 3">Mercado 3170</strain>
    </source>
</reference>
<feature type="region of interest" description="Disordered" evidence="1">
    <location>
        <begin position="1"/>
        <end position="49"/>
    </location>
</feature>
<organism evidence="2 3">
    <name type="scientific">Stereocaulon virgatum</name>
    <dbReference type="NCBI Taxonomy" id="373712"/>
    <lineage>
        <taxon>Eukaryota</taxon>
        <taxon>Fungi</taxon>
        <taxon>Dikarya</taxon>
        <taxon>Ascomycota</taxon>
        <taxon>Pezizomycotina</taxon>
        <taxon>Lecanoromycetes</taxon>
        <taxon>OSLEUM clade</taxon>
        <taxon>Lecanoromycetidae</taxon>
        <taxon>Lecanorales</taxon>
        <taxon>Lecanorineae</taxon>
        <taxon>Stereocaulaceae</taxon>
        <taxon>Stereocaulon</taxon>
    </lineage>
</organism>
<name>A0ABR3ZYN6_9LECA</name>
<dbReference type="EMBL" id="JBEFKJ010000043">
    <property type="protein sequence ID" value="KAL2037187.1"/>
    <property type="molecule type" value="Genomic_DNA"/>
</dbReference>
<proteinExistence type="predicted"/>
<protein>
    <submittedName>
        <fullName evidence="2">Uncharacterized protein</fullName>
    </submittedName>
</protein>
<keyword evidence="3" id="KW-1185">Reference proteome</keyword>
<gene>
    <name evidence="2" type="ORF">N7G274_010050</name>
</gene>